<dbReference type="Proteomes" id="UP000287853">
    <property type="component" value="Unassembled WGS sequence"/>
</dbReference>
<evidence type="ECO:0000256" key="2">
    <source>
        <dbReference type="ARBA" id="ARBA00022741"/>
    </source>
</evidence>
<dbReference type="GO" id="GO:0005524">
    <property type="term" value="F:ATP binding"/>
    <property type="evidence" value="ECO:0007669"/>
    <property type="project" value="UniProtKB-KW"/>
</dbReference>
<keyword evidence="9" id="KW-1185">Reference proteome</keyword>
<keyword evidence="4 8" id="KW-0347">Helicase</keyword>
<sequence>RLYSEDDYLTRDEFTLPEIQRSNLAEVILQMLSLRLPEPRKFPFIDPPAPRAVNDGFRILRELGAIDSEHRLTQRGRIMLVCPLTRVSPE</sequence>
<dbReference type="SUPFAM" id="SSF52540">
    <property type="entry name" value="P-loop containing nucleoside triphosphate hydrolases"/>
    <property type="match status" value="1"/>
</dbReference>
<dbReference type="PANTHER" id="PTHR18934">
    <property type="entry name" value="ATP-DEPENDENT RNA HELICASE"/>
    <property type="match status" value="1"/>
</dbReference>
<evidence type="ECO:0000256" key="3">
    <source>
        <dbReference type="ARBA" id="ARBA00022801"/>
    </source>
</evidence>
<dbReference type="EMBL" id="MTKO01000068">
    <property type="protein sequence ID" value="RWX46210.1"/>
    <property type="molecule type" value="Genomic_DNA"/>
</dbReference>
<dbReference type="PANTHER" id="PTHR18934:SF99">
    <property type="entry name" value="ATP-DEPENDENT RNA HELICASE DHX37-RELATED"/>
    <property type="match status" value="1"/>
</dbReference>
<feature type="non-terminal residue" evidence="8">
    <location>
        <position position="1"/>
    </location>
</feature>
<keyword evidence="3 8" id="KW-0378">Hydrolase</keyword>
<evidence type="ECO:0000256" key="6">
    <source>
        <dbReference type="ARBA" id="ARBA00047984"/>
    </source>
</evidence>
<evidence type="ECO:0000256" key="4">
    <source>
        <dbReference type="ARBA" id="ARBA00022806"/>
    </source>
</evidence>
<feature type="domain" description="Helicase associated" evidence="7">
    <location>
        <begin position="59"/>
        <end position="84"/>
    </location>
</feature>
<comment type="caution">
    <text evidence="8">The sequence shown here is derived from an EMBL/GenBank/DDBJ whole genome shotgun (WGS) entry which is preliminary data.</text>
</comment>
<gene>
    <name evidence="8" type="ORF">H206_00382</name>
</gene>
<proteinExistence type="predicted"/>
<dbReference type="Pfam" id="PF04408">
    <property type="entry name" value="WHD_HA2"/>
    <property type="match status" value="1"/>
</dbReference>
<dbReference type="AlphaFoldDB" id="A0A444IZS5"/>
<accession>A0A444IZS5</accession>
<protein>
    <recommendedName>
        <fullName evidence="1">RNA helicase</fullName>
        <ecNumber evidence="1">3.6.4.13</ecNumber>
    </recommendedName>
</protein>
<keyword evidence="5" id="KW-0067">ATP-binding</keyword>
<evidence type="ECO:0000313" key="9">
    <source>
        <dbReference type="Proteomes" id="UP000287853"/>
    </source>
</evidence>
<keyword evidence="2" id="KW-0547">Nucleotide-binding</keyword>
<evidence type="ECO:0000259" key="7">
    <source>
        <dbReference type="Pfam" id="PF04408"/>
    </source>
</evidence>
<comment type="catalytic activity">
    <reaction evidence="6">
        <text>ATP + H2O = ADP + phosphate + H(+)</text>
        <dbReference type="Rhea" id="RHEA:13065"/>
        <dbReference type="ChEBI" id="CHEBI:15377"/>
        <dbReference type="ChEBI" id="CHEBI:15378"/>
        <dbReference type="ChEBI" id="CHEBI:30616"/>
        <dbReference type="ChEBI" id="CHEBI:43474"/>
        <dbReference type="ChEBI" id="CHEBI:456216"/>
        <dbReference type="EC" id="3.6.4.13"/>
    </reaction>
</comment>
<name>A0A444IZS5_9BACT</name>
<evidence type="ECO:0000256" key="1">
    <source>
        <dbReference type="ARBA" id="ARBA00012552"/>
    </source>
</evidence>
<dbReference type="EC" id="3.6.4.13" evidence="1"/>
<dbReference type="InterPro" id="IPR048333">
    <property type="entry name" value="HA2_WH"/>
</dbReference>
<dbReference type="InterPro" id="IPR042035">
    <property type="entry name" value="DEAH_win-hel_dom"/>
</dbReference>
<dbReference type="GO" id="GO:0003724">
    <property type="term" value="F:RNA helicase activity"/>
    <property type="evidence" value="ECO:0007669"/>
    <property type="project" value="UniProtKB-EC"/>
</dbReference>
<dbReference type="Gene3D" id="1.10.10.2130">
    <property type="entry name" value="DEAH helicase family, winged-helix domain"/>
    <property type="match status" value="1"/>
</dbReference>
<dbReference type="FunFam" id="1.10.10.2130:FF:000001">
    <property type="entry name" value="Pre-mRNA-splicing factor ATP-dependent RNA helicase"/>
    <property type="match status" value="1"/>
</dbReference>
<dbReference type="InterPro" id="IPR027417">
    <property type="entry name" value="P-loop_NTPase"/>
</dbReference>
<reference evidence="8 9" key="1">
    <citation type="submission" date="2017-01" db="EMBL/GenBank/DDBJ databases">
        <title>The cable genome- insights into the physiology and evolution of filamentous bacteria capable of sulfide oxidation via long distance electron transfer.</title>
        <authorList>
            <person name="Schreiber L."/>
            <person name="Bjerg J.T."/>
            <person name="Boggild A."/>
            <person name="Van De Vossenberg J."/>
            <person name="Meysman F."/>
            <person name="Nielsen L.P."/>
            <person name="Schramm A."/>
            <person name="Kjeldsen K.U."/>
        </authorList>
    </citation>
    <scope>NUCLEOTIDE SEQUENCE [LARGE SCALE GENOMIC DNA]</scope>
    <source>
        <strain evidence="8">MCF</strain>
    </source>
</reference>
<organism evidence="8 9">
    <name type="scientific">Candidatus Electrothrix aarhusensis</name>
    <dbReference type="NCBI Taxonomy" id="1859131"/>
    <lineage>
        <taxon>Bacteria</taxon>
        <taxon>Pseudomonadati</taxon>
        <taxon>Thermodesulfobacteriota</taxon>
        <taxon>Desulfobulbia</taxon>
        <taxon>Desulfobulbales</taxon>
        <taxon>Desulfobulbaceae</taxon>
        <taxon>Candidatus Electrothrix</taxon>
    </lineage>
</organism>
<dbReference type="GO" id="GO:0003723">
    <property type="term" value="F:RNA binding"/>
    <property type="evidence" value="ECO:0007669"/>
    <property type="project" value="TreeGrafter"/>
</dbReference>
<evidence type="ECO:0000313" key="8">
    <source>
        <dbReference type="EMBL" id="RWX46210.1"/>
    </source>
</evidence>
<evidence type="ECO:0000256" key="5">
    <source>
        <dbReference type="ARBA" id="ARBA00022840"/>
    </source>
</evidence>
<dbReference type="GO" id="GO:0016887">
    <property type="term" value="F:ATP hydrolysis activity"/>
    <property type="evidence" value="ECO:0007669"/>
    <property type="project" value="RHEA"/>
</dbReference>